<dbReference type="AlphaFoldDB" id="A0AAU9PTY4"/>
<reference evidence="1 2" key="1">
    <citation type="submission" date="2022-01" db="EMBL/GenBank/DDBJ databases">
        <authorList>
            <person name="Xiong W."/>
            <person name="Schranz E."/>
        </authorList>
    </citation>
    <scope>NUCLEOTIDE SEQUENCE [LARGE SCALE GENOMIC DNA]</scope>
</reference>
<dbReference type="EMBL" id="CAKMRJ010005745">
    <property type="protein sequence ID" value="CAH1453860.1"/>
    <property type="molecule type" value="Genomic_DNA"/>
</dbReference>
<keyword evidence="2" id="KW-1185">Reference proteome</keyword>
<evidence type="ECO:0008006" key="3">
    <source>
        <dbReference type="Google" id="ProtNLM"/>
    </source>
</evidence>
<evidence type="ECO:0000313" key="2">
    <source>
        <dbReference type="Proteomes" id="UP001157418"/>
    </source>
</evidence>
<protein>
    <recommendedName>
        <fullName evidence="3">Secreted protein</fullName>
    </recommendedName>
</protein>
<organism evidence="1 2">
    <name type="scientific">Lactuca virosa</name>
    <dbReference type="NCBI Taxonomy" id="75947"/>
    <lineage>
        <taxon>Eukaryota</taxon>
        <taxon>Viridiplantae</taxon>
        <taxon>Streptophyta</taxon>
        <taxon>Embryophyta</taxon>
        <taxon>Tracheophyta</taxon>
        <taxon>Spermatophyta</taxon>
        <taxon>Magnoliopsida</taxon>
        <taxon>eudicotyledons</taxon>
        <taxon>Gunneridae</taxon>
        <taxon>Pentapetalae</taxon>
        <taxon>asterids</taxon>
        <taxon>campanulids</taxon>
        <taxon>Asterales</taxon>
        <taxon>Asteraceae</taxon>
        <taxon>Cichorioideae</taxon>
        <taxon>Cichorieae</taxon>
        <taxon>Lactucinae</taxon>
        <taxon>Lactuca</taxon>
    </lineage>
</organism>
<gene>
    <name evidence="1" type="ORF">LVIROSA_LOCUS39074</name>
</gene>
<accession>A0AAU9PTY4</accession>
<evidence type="ECO:0000313" key="1">
    <source>
        <dbReference type="EMBL" id="CAH1453860.1"/>
    </source>
</evidence>
<proteinExistence type="predicted"/>
<dbReference type="Proteomes" id="UP001157418">
    <property type="component" value="Unassembled WGS sequence"/>
</dbReference>
<name>A0AAU9PTY4_9ASTR</name>
<comment type="caution">
    <text evidence="1">The sequence shown here is derived from an EMBL/GenBank/DDBJ whole genome shotgun (WGS) entry which is preliminary data.</text>
</comment>
<sequence>MRFTLSLPLPIGVVPSLAHLLHLRKLHSHLHLRRSSLLPPPTDAFSTSVQRCLSELRPPSVNHNKSWLAIVFKFLN</sequence>